<evidence type="ECO:0000256" key="1">
    <source>
        <dbReference type="ARBA" id="ARBA00022729"/>
    </source>
</evidence>
<dbReference type="InterPro" id="IPR013517">
    <property type="entry name" value="FG-GAP"/>
</dbReference>
<gene>
    <name evidence="5" type="ordered locus">Hoch_0596</name>
</gene>
<evidence type="ECO:0000259" key="4">
    <source>
        <dbReference type="Pfam" id="PF12733"/>
    </source>
</evidence>
<dbReference type="PANTHER" id="PTHR36220:SF1">
    <property type="entry name" value="GAMMA TUBULIN COMPLEX COMPONENT C-TERMINAL DOMAIN-CONTAINING PROTEIN"/>
    <property type="match status" value="1"/>
</dbReference>
<dbReference type="eggNOG" id="COG3203">
    <property type="taxonomic scope" value="Bacteria"/>
</dbReference>
<proteinExistence type="predicted"/>
<keyword evidence="1" id="KW-0732">Signal</keyword>
<keyword evidence="5" id="KW-0401">Integrin</keyword>
<dbReference type="InterPro" id="IPR025883">
    <property type="entry name" value="Cadherin-like_domain"/>
</dbReference>
<dbReference type="Proteomes" id="UP000001880">
    <property type="component" value="Chromosome"/>
</dbReference>
<dbReference type="PROSITE" id="PS51257">
    <property type="entry name" value="PROKAR_LIPOPROTEIN"/>
    <property type="match status" value="1"/>
</dbReference>
<keyword evidence="2" id="KW-0677">Repeat</keyword>
<dbReference type="InterPro" id="IPR013519">
    <property type="entry name" value="Int_alpha_beta-p"/>
</dbReference>
<dbReference type="InterPro" id="IPR028994">
    <property type="entry name" value="Integrin_alpha_N"/>
</dbReference>
<evidence type="ECO:0000256" key="2">
    <source>
        <dbReference type="ARBA" id="ARBA00022737"/>
    </source>
</evidence>
<dbReference type="Pfam" id="PF14312">
    <property type="entry name" value="FG-GAP_2"/>
    <property type="match status" value="7"/>
</dbReference>
<dbReference type="RefSeq" id="WP_012825860.1">
    <property type="nucleotide sequence ID" value="NC_013440.1"/>
</dbReference>
<dbReference type="PANTHER" id="PTHR36220">
    <property type="entry name" value="UNNAMED PRODUCT"/>
    <property type="match status" value="1"/>
</dbReference>
<dbReference type="KEGG" id="hoh:Hoch_0596"/>
<name>D0LLL6_HALO1</name>
<dbReference type="Gene3D" id="2.130.10.130">
    <property type="entry name" value="Integrin alpha, N-terminal"/>
    <property type="match status" value="3"/>
</dbReference>
<keyword evidence="6" id="KW-1185">Reference proteome</keyword>
<dbReference type="Pfam" id="PF12733">
    <property type="entry name" value="Cadherin-like"/>
    <property type="match status" value="1"/>
</dbReference>
<evidence type="ECO:0000313" key="6">
    <source>
        <dbReference type="Proteomes" id="UP000001880"/>
    </source>
</evidence>
<dbReference type="OrthoDB" id="8481850at2"/>
<organism evidence="5 6">
    <name type="scientific">Haliangium ochraceum (strain DSM 14365 / JCM 11303 / SMP-2)</name>
    <dbReference type="NCBI Taxonomy" id="502025"/>
    <lineage>
        <taxon>Bacteria</taxon>
        <taxon>Pseudomonadati</taxon>
        <taxon>Myxococcota</taxon>
        <taxon>Polyangia</taxon>
        <taxon>Haliangiales</taxon>
        <taxon>Kofleriaceae</taxon>
        <taxon>Haliangium</taxon>
    </lineage>
</organism>
<dbReference type="SUPFAM" id="SSF69318">
    <property type="entry name" value="Integrin alpha N-terminal domain"/>
    <property type="match status" value="1"/>
</dbReference>
<keyword evidence="3" id="KW-0325">Glycoprotein</keyword>
<dbReference type="GO" id="GO:0007229">
    <property type="term" value="P:integrin-mediated signaling pathway"/>
    <property type="evidence" value="ECO:0007669"/>
    <property type="project" value="UniProtKB-KW"/>
</dbReference>
<evidence type="ECO:0000313" key="5">
    <source>
        <dbReference type="EMBL" id="ACY13233.1"/>
    </source>
</evidence>
<dbReference type="SMART" id="SM00191">
    <property type="entry name" value="Int_alpha"/>
    <property type="match status" value="5"/>
</dbReference>
<accession>D0LLL6</accession>
<protein>
    <submittedName>
        <fullName evidence="5">Integrin alpha beta-propellor repeat protein</fullName>
    </submittedName>
</protein>
<dbReference type="HOGENOM" id="CLU_025051_0_0_7"/>
<dbReference type="AlphaFoldDB" id="D0LLL6"/>
<sequence length="680" mass="70678">MGRGIRCGLLVWVGLSVAGCAQLIGIEDLPDVPADAAPVLEQVRGSAVGLLTPVSLRLEHAGGSEVLLVEADGAFAFATGLPAGASYTVALVDESPCVLVDAAGMIGTATAEIELACESVFLSSVSLSGLVARSVDIDPAQTAYDVDLSILQRELSLTVETAHSAAKLTVAGVPVKPGQASAVIPLHSSDDIIKVVVTNSLDAARTYRFTIRRVAPVAEYAYGKASNAQSSDNFGYRVALWGDTLAVAAPYEDSAATGVNGEQNDNSLSGSGAVYIFRRSGNEWQQEAYLKASNSGEFEQFGGSLALSGDSLAVGTIYESSAATGINGDQADESAATSGAVYVFRRTGTDWQQEAYIKASNTATYDYFGNSVALWGNRLAVGAYGEDSAAMGIDGDQLGNGASSSGAVYTFLRTESGWVQEAYIKASNTDSSDQFGYSVDLWQDRLVVGAVGEDSSATGIDGDQLDGSLSSSGAVYVFRHQDAGWQQEAYIKASNPAANDLFGYSVALDGTTLAVGAYGEDSAATGINGDQSSDGATDSGAVYAFRRNGAGWAQDAYIKSSNTNAQDRFGETLAIWGDTLVVGARSEDSAATSVDGDDSDNGALDSGAAYMYRREETTWRQRSYVKASNGEASDEFGRSVAVWADTVAVGAEREDGGTTGMNGERESNGAYSSGAVYIFH</sequence>
<dbReference type="EMBL" id="CP001804">
    <property type="protein sequence ID" value="ACY13233.1"/>
    <property type="molecule type" value="Genomic_DNA"/>
</dbReference>
<evidence type="ECO:0000256" key="3">
    <source>
        <dbReference type="ARBA" id="ARBA00023180"/>
    </source>
</evidence>
<feature type="domain" description="Cadherin-like beta-sandwich-like" evidence="4">
    <location>
        <begin position="136"/>
        <end position="213"/>
    </location>
</feature>
<dbReference type="STRING" id="502025.Hoch_0596"/>
<reference evidence="5 6" key="1">
    <citation type="journal article" date="2010" name="Stand. Genomic Sci.">
        <title>Complete genome sequence of Haliangium ochraceum type strain (SMP-2).</title>
        <authorList>
            <consortium name="US DOE Joint Genome Institute (JGI-PGF)"/>
            <person name="Ivanova N."/>
            <person name="Daum C."/>
            <person name="Lang E."/>
            <person name="Abt B."/>
            <person name="Kopitz M."/>
            <person name="Saunders E."/>
            <person name="Lapidus A."/>
            <person name="Lucas S."/>
            <person name="Glavina Del Rio T."/>
            <person name="Nolan M."/>
            <person name="Tice H."/>
            <person name="Copeland A."/>
            <person name="Cheng J.F."/>
            <person name="Chen F."/>
            <person name="Bruce D."/>
            <person name="Goodwin L."/>
            <person name="Pitluck S."/>
            <person name="Mavromatis K."/>
            <person name="Pati A."/>
            <person name="Mikhailova N."/>
            <person name="Chen A."/>
            <person name="Palaniappan K."/>
            <person name="Land M."/>
            <person name="Hauser L."/>
            <person name="Chang Y.J."/>
            <person name="Jeffries C.D."/>
            <person name="Detter J.C."/>
            <person name="Brettin T."/>
            <person name="Rohde M."/>
            <person name="Goker M."/>
            <person name="Bristow J."/>
            <person name="Markowitz V."/>
            <person name="Eisen J.A."/>
            <person name="Hugenholtz P."/>
            <person name="Kyrpides N.C."/>
            <person name="Klenk H.P."/>
        </authorList>
    </citation>
    <scope>NUCLEOTIDE SEQUENCE [LARGE SCALE GENOMIC DNA]</scope>
    <source>
        <strain evidence="6">DSM 14365 / CIP 107738 / JCM 11303 / AJ 13395 / SMP-2</strain>
    </source>
</reference>